<dbReference type="PANTHER" id="PTHR42678:SF34">
    <property type="entry name" value="OS04G0183300 PROTEIN"/>
    <property type="match status" value="1"/>
</dbReference>
<dbReference type="OrthoDB" id="7015746at2"/>
<dbReference type="PANTHER" id="PTHR42678">
    <property type="entry name" value="AMIDASE"/>
    <property type="match status" value="1"/>
</dbReference>
<dbReference type="GO" id="GO:0016740">
    <property type="term" value="F:transferase activity"/>
    <property type="evidence" value="ECO:0007669"/>
    <property type="project" value="UniProtKB-KW"/>
</dbReference>
<dbReference type="STRING" id="46679.SAMN05216202_0583"/>
<dbReference type="Gene3D" id="3.90.1300.10">
    <property type="entry name" value="Amidase signature (AS) domain"/>
    <property type="match status" value="1"/>
</dbReference>
<accession>A0A1H2LWK4</accession>
<dbReference type="SUPFAM" id="SSF75304">
    <property type="entry name" value="Amidase signature (AS) enzymes"/>
    <property type="match status" value="1"/>
</dbReference>
<dbReference type="Proteomes" id="UP000198600">
    <property type="component" value="Chromosome I"/>
</dbReference>
<name>A0A1H2LWK4_9PSED</name>
<dbReference type="AlphaFoldDB" id="A0A1H2LWK4"/>
<protein>
    <submittedName>
        <fullName evidence="1">Aspartyl-tRNA(Asn)/glutamyl-tRNA(Gln) amidotransferase subunit A</fullName>
    </submittedName>
</protein>
<dbReference type="InterPro" id="IPR036928">
    <property type="entry name" value="AS_sf"/>
</dbReference>
<organism evidence="1 2">
    <name type="scientific">Pseudomonas mucidolens</name>
    <dbReference type="NCBI Taxonomy" id="46679"/>
    <lineage>
        <taxon>Bacteria</taxon>
        <taxon>Pseudomonadati</taxon>
        <taxon>Pseudomonadota</taxon>
        <taxon>Gammaproteobacteria</taxon>
        <taxon>Pseudomonadales</taxon>
        <taxon>Pseudomonadaceae</taxon>
        <taxon>Pseudomonas</taxon>
    </lineage>
</organism>
<gene>
    <name evidence="1" type="ORF">SAMN05216202_0583</name>
</gene>
<dbReference type="EMBL" id="LT629802">
    <property type="protein sequence ID" value="SDU85254.1"/>
    <property type="molecule type" value="Genomic_DNA"/>
</dbReference>
<reference evidence="2" key="1">
    <citation type="submission" date="2016-10" db="EMBL/GenBank/DDBJ databases">
        <authorList>
            <person name="Varghese N."/>
            <person name="Submissions S."/>
        </authorList>
    </citation>
    <scope>NUCLEOTIDE SEQUENCE [LARGE SCALE GENOMIC DNA]</scope>
    <source>
        <strain evidence="2">LMG 2223</strain>
    </source>
</reference>
<sequence length="261" mass="27684">MEDTCGKPLKPGVACPFGIPSQANSFQVLPCTTSILPDASSAVVGASGIPRGGIEFESVSAHAVYGVALAQGPRFDVPGPMMKAVRDPALSLTALSGLDPVGPVMVEVPPTQDNSGLNTPPGLAGWRIGFADDYLRSGERETAEHSRVFLRTLEVLRTAGAQLVPVSAQMPDAALYFTLESRNEIDDQVTEHRLDALVSEQQSPAFHASCKAGYPGICLSFSDDITGAGVAIWFYGARWARDSLSVLVQAYQKVLLQNDPL</sequence>
<evidence type="ECO:0000313" key="2">
    <source>
        <dbReference type="Proteomes" id="UP000198600"/>
    </source>
</evidence>
<proteinExistence type="predicted"/>
<keyword evidence="1" id="KW-0808">Transferase</keyword>
<keyword evidence="2" id="KW-1185">Reference proteome</keyword>
<evidence type="ECO:0000313" key="1">
    <source>
        <dbReference type="EMBL" id="SDU85254.1"/>
    </source>
</evidence>